<dbReference type="AlphaFoldDB" id="A0A228IJW3"/>
<dbReference type="OrthoDB" id="6174494at2"/>
<evidence type="ECO:0000313" key="2">
    <source>
        <dbReference type="Proteomes" id="UP000214600"/>
    </source>
</evidence>
<reference evidence="2" key="1">
    <citation type="submission" date="2017-06" db="EMBL/GenBank/DDBJ databases">
        <authorList>
            <person name="LiPuma J."/>
            <person name="Spilker T."/>
        </authorList>
    </citation>
    <scope>NUCLEOTIDE SEQUENCE [LARGE SCALE GENOMIC DNA]</scope>
    <source>
        <strain evidence="2">AU17325</strain>
    </source>
</reference>
<dbReference type="Proteomes" id="UP000214600">
    <property type="component" value="Unassembled WGS sequence"/>
</dbReference>
<dbReference type="RefSeq" id="WP_089452425.1">
    <property type="nucleotide sequence ID" value="NZ_NKFA01000008.1"/>
</dbReference>
<protein>
    <recommendedName>
        <fullName evidence="3">Phage gp6-like head-tail connector protein</fullName>
    </recommendedName>
</protein>
<organism evidence="1 2">
    <name type="scientific">Burkholderia aenigmatica</name>
    <dbReference type="NCBI Taxonomy" id="2015348"/>
    <lineage>
        <taxon>Bacteria</taxon>
        <taxon>Pseudomonadati</taxon>
        <taxon>Pseudomonadota</taxon>
        <taxon>Betaproteobacteria</taxon>
        <taxon>Burkholderiales</taxon>
        <taxon>Burkholderiaceae</taxon>
        <taxon>Burkholderia</taxon>
        <taxon>Burkholderia cepacia complex</taxon>
    </lineage>
</organism>
<gene>
    <name evidence="1" type="ORF">CFB84_25065</name>
</gene>
<dbReference type="EMBL" id="NKFA01000008">
    <property type="protein sequence ID" value="OXI42482.1"/>
    <property type="molecule type" value="Genomic_DNA"/>
</dbReference>
<comment type="caution">
    <text evidence="1">The sequence shown here is derived from an EMBL/GenBank/DDBJ whole genome shotgun (WGS) entry which is preliminary data.</text>
</comment>
<proteinExistence type="predicted"/>
<dbReference type="Gene3D" id="1.10.3230.30">
    <property type="entry name" value="Phage gp6-like head-tail connector protein"/>
    <property type="match status" value="1"/>
</dbReference>
<accession>A0A228IJW3</accession>
<evidence type="ECO:0000313" key="1">
    <source>
        <dbReference type="EMBL" id="OXI42482.1"/>
    </source>
</evidence>
<name>A0A228IJW3_9BURK</name>
<evidence type="ECO:0008006" key="3">
    <source>
        <dbReference type="Google" id="ProtNLM"/>
    </source>
</evidence>
<reference evidence="1 2" key="2">
    <citation type="submission" date="2017-08" db="EMBL/GenBank/DDBJ databases">
        <title>WGS of novel Burkholderia cepaca complex species.</title>
        <authorList>
            <person name="Lipuma J."/>
            <person name="Spilker T."/>
        </authorList>
    </citation>
    <scope>NUCLEOTIDE SEQUENCE [LARGE SCALE GENOMIC DNA]</scope>
    <source>
        <strain evidence="1 2">AU17325</strain>
    </source>
</reference>
<sequence length="188" mass="20709">MAAVLVEYLDDAEPLTFDDVAVQCRIDDDGEREFIERMVIPGARQAAERKSGAAIRKARYFERLAGFPVGDFPLSIGQALRVDSIEIRDGTGAASTLDPKGYELVQLGRETLCALLGATHWPNARAVTITYQAGIDIDKHPSVRSWMLLAAAWAYDHRELFSEGQAIAQMPDGYADLLLDSITVPPRF</sequence>